<feature type="compositionally biased region" description="Low complexity" evidence="2">
    <location>
        <begin position="477"/>
        <end position="488"/>
    </location>
</feature>
<feature type="compositionally biased region" description="Low complexity" evidence="2">
    <location>
        <begin position="527"/>
        <end position="539"/>
    </location>
</feature>
<feature type="compositionally biased region" description="Low complexity" evidence="2">
    <location>
        <begin position="642"/>
        <end position="665"/>
    </location>
</feature>
<comment type="caution">
    <text evidence="4">The sequence shown here is derived from an EMBL/GenBank/DDBJ whole genome shotgun (WGS) entry which is preliminary data.</text>
</comment>
<feature type="region of interest" description="Disordered" evidence="2">
    <location>
        <begin position="360"/>
        <end position="397"/>
    </location>
</feature>
<dbReference type="SMART" id="SM00066">
    <property type="entry name" value="GAL4"/>
    <property type="match status" value="1"/>
</dbReference>
<dbReference type="SUPFAM" id="SSF57701">
    <property type="entry name" value="Zn2/Cys6 DNA-binding domain"/>
    <property type="match status" value="1"/>
</dbReference>
<feature type="compositionally biased region" description="Low complexity" evidence="2">
    <location>
        <begin position="610"/>
        <end position="624"/>
    </location>
</feature>
<dbReference type="InterPro" id="IPR036864">
    <property type="entry name" value="Zn2-C6_fun-type_DNA-bd_sf"/>
</dbReference>
<feature type="compositionally biased region" description="Basic and acidic residues" evidence="2">
    <location>
        <begin position="490"/>
        <end position="502"/>
    </location>
</feature>
<dbReference type="SUPFAM" id="SSF53474">
    <property type="entry name" value="alpha/beta-Hydrolases"/>
    <property type="match status" value="1"/>
</dbReference>
<accession>A0A8H7EP28</accession>
<feature type="region of interest" description="Disordered" evidence="2">
    <location>
        <begin position="516"/>
        <end position="543"/>
    </location>
</feature>
<name>A0A8H7EP28_9FUNG</name>
<evidence type="ECO:0000259" key="3">
    <source>
        <dbReference type="PROSITE" id="PS50048"/>
    </source>
</evidence>
<feature type="domain" description="Zn(2)-C6 fungal-type" evidence="3">
    <location>
        <begin position="324"/>
        <end position="355"/>
    </location>
</feature>
<evidence type="ECO:0000313" key="4">
    <source>
        <dbReference type="EMBL" id="KAF7725537.1"/>
    </source>
</evidence>
<feature type="compositionally biased region" description="Basic residues" evidence="2">
    <location>
        <begin position="360"/>
        <end position="373"/>
    </location>
</feature>
<feature type="region of interest" description="Disordered" evidence="2">
    <location>
        <begin position="476"/>
        <end position="502"/>
    </location>
</feature>
<proteinExistence type="predicted"/>
<keyword evidence="1" id="KW-0378">Hydrolase</keyword>
<gene>
    <name evidence="4" type="ORF">EC973_009567</name>
</gene>
<dbReference type="OrthoDB" id="414698at2759"/>
<evidence type="ECO:0000256" key="2">
    <source>
        <dbReference type="SAM" id="MobiDB-lite"/>
    </source>
</evidence>
<dbReference type="Pfam" id="PF00172">
    <property type="entry name" value="Zn_clus"/>
    <property type="match status" value="1"/>
</dbReference>
<dbReference type="GO" id="GO:0005634">
    <property type="term" value="C:nucleus"/>
    <property type="evidence" value="ECO:0007669"/>
    <property type="project" value="TreeGrafter"/>
</dbReference>
<dbReference type="GO" id="GO:0016787">
    <property type="term" value="F:hydrolase activity"/>
    <property type="evidence" value="ECO:0007669"/>
    <property type="project" value="UniProtKB-KW"/>
</dbReference>
<dbReference type="PROSITE" id="PS50048">
    <property type="entry name" value="ZN2_CY6_FUNGAL_2"/>
    <property type="match status" value="1"/>
</dbReference>
<protein>
    <recommendedName>
        <fullName evidence="3">Zn(2)-C6 fungal-type domain-containing protein</fullName>
    </recommendedName>
</protein>
<evidence type="ECO:0000313" key="5">
    <source>
        <dbReference type="Proteomes" id="UP000605846"/>
    </source>
</evidence>
<dbReference type="InterPro" id="IPR050593">
    <property type="entry name" value="LovG"/>
</dbReference>
<dbReference type="GO" id="GO:0005737">
    <property type="term" value="C:cytoplasm"/>
    <property type="evidence" value="ECO:0007669"/>
    <property type="project" value="TreeGrafter"/>
</dbReference>
<reference evidence="4" key="1">
    <citation type="submission" date="2020-01" db="EMBL/GenBank/DDBJ databases">
        <title>Genome Sequencing of Three Apophysomyces-Like Fungal Strains Confirms a Novel Fungal Genus in the Mucoromycota with divergent Burkholderia-like Endosymbiotic Bacteria.</title>
        <authorList>
            <person name="Stajich J.E."/>
            <person name="Macias A.M."/>
            <person name="Carter-House D."/>
            <person name="Lovett B."/>
            <person name="Kasson L.R."/>
            <person name="Berry K."/>
            <person name="Grigoriev I."/>
            <person name="Chang Y."/>
            <person name="Spatafora J."/>
            <person name="Kasson M.T."/>
        </authorList>
    </citation>
    <scope>NUCLEOTIDE SEQUENCE</scope>
    <source>
        <strain evidence="4">NRRL A-21654</strain>
    </source>
</reference>
<sequence>MSSAKKLRILCLHGYVQNGPVFRKKTAVVRKKLDKIADLVYVTAPHVVVNPKYTSEAHREAAADPNAPEEAKAFGWWHADQVTPEGYYPGFKESVSYLKDILLKEGPFDGVFGFSQGACLAAILTELLENRTLVPELLSSEFDHPAFKFAIVVAGFIPTSQTATKAVFQDKIQTPSMHMFGEKDTLVLPERMEALTTVFKDPLILVHPGGTLGSQRTVIRSCITAPRDFARTGQKLYPSSSKSEPYYTMQFVQTPYYGYAQQSANQSTLQNPHDQHHQQQQHINIPSAGLPFVPPAQQAPTAAQQPNQAYAALTKPKRKQVKNACVNCQKACKKCDDGRPCQRCIKYGLTDTCVNSVRKERKKGIKRGPYKRRNQGDGNQSETSSTPTTPVPSMPSNALYATGVVRTNTVPMSYAGFNPAHYETFHDYQQMLPPYNMMPSSLQQQVYPPTMPYQQAMNPVSQTQSPVMHGNFKQELQQPQVAQAPSVAEKSTKGSDSDEEGSKLNILSQLCSAVLDHNSDGPKQEQASASESTTYSASSPNRHMPAVAHNANVVTAGANYRNVPPYSATYVNGPAMQNRGGMYISPSSSASTPLAFSPSAGTEKNLPLQHAQQHSYNYQQQQQQQHHHHSQQQQHQHHHHSQQQQQVQSSTPNNNNNNSNNNNNNWNGNPMPQW</sequence>
<feature type="region of interest" description="Disordered" evidence="2">
    <location>
        <begin position="610"/>
        <end position="674"/>
    </location>
</feature>
<dbReference type="CDD" id="cd00067">
    <property type="entry name" value="GAL4"/>
    <property type="match status" value="1"/>
</dbReference>
<dbReference type="InterPro" id="IPR005645">
    <property type="entry name" value="FSH-like_dom"/>
</dbReference>
<dbReference type="PANTHER" id="PTHR48070">
    <property type="entry name" value="ESTERASE OVCA2"/>
    <property type="match status" value="1"/>
</dbReference>
<dbReference type="InterPro" id="IPR001138">
    <property type="entry name" value="Zn2Cys6_DnaBD"/>
</dbReference>
<dbReference type="Pfam" id="PF03959">
    <property type="entry name" value="FSH1"/>
    <property type="match status" value="1"/>
</dbReference>
<dbReference type="Gene3D" id="3.40.50.1820">
    <property type="entry name" value="alpha/beta hydrolase"/>
    <property type="match status" value="1"/>
</dbReference>
<dbReference type="GO" id="GO:0000981">
    <property type="term" value="F:DNA-binding transcription factor activity, RNA polymerase II-specific"/>
    <property type="evidence" value="ECO:0007669"/>
    <property type="project" value="InterPro"/>
</dbReference>
<dbReference type="EMBL" id="JABAYA010000095">
    <property type="protein sequence ID" value="KAF7725537.1"/>
    <property type="molecule type" value="Genomic_DNA"/>
</dbReference>
<dbReference type="Proteomes" id="UP000605846">
    <property type="component" value="Unassembled WGS sequence"/>
</dbReference>
<keyword evidence="5" id="KW-1185">Reference proteome</keyword>
<dbReference type="PANTHER" id="PTHR48070:SF6">
    <property type="entry name" value="ESTERASE OVCA2"/>
    <property type="match status" value="1"/>
</dbReference>
<organism evidence="4 5">
    <name type="scientific">Apophysomyces ossiformis</name>
    <dbReference type="NCBI Taxonomy" id="679940"/>
    <lineage>
        <taxon>Eukaryota</taxon>
        <taxon>Fungi</taxon>
        <taxon>Fungi incertae sedis</taxon>
        <taxon>Mucoromycota</taxon>
        <taxon>Mucoromycotina</taxon>
        <taxon>Mucoromycetes</taxon>
        <taxon>Mucorales</taxon>
        <taxon>Mucorineae</taxon>
        <taxon>Mucoraceae</taxon>
        <taxon>Apophysomyces</taxon>
    </lineage>
</organism>
<dbReference type="GO" id="GO:0008270">
    <property type="term" value="F:zinc ion binding"/>
    <property type="evidence" value="ECO:0007669"/>
    <property type="project" value="InterPro"/>
</dbReference>
<feature type="compositionally biased region" description="Basic residues" evidence="2">
    <location>
        <begin position="625"/>
        <end position="641"/>
    </location>
</feature>
<evidence type="ECO:0000256" key="1">
    <source>
        <dbReference type="ARBA" id="ARBA00022801"/>
    </source>
</evidence>
<dbReference type="AlphaFoldDB" id="A0A8H7EP28"/>
<dbReference type="InterPro" id="IPR029058">
    <property type="entry name" value="AB_hydrolase_fold"/>
</dbReference>